<dbReference type="Gene3D" id="3.40.1740.10">
    <property type="entry name" value="VC0467-like"/>
    <property type="match status" value="1"/>
</dbReference>
<proteinExistence type="predicted"/>
<protein>
    <submittedName>
        <fullName evidence="1">YqgE/AlgH family protein</fullName>
    </submittedName>
</protein>
<gene>
    <name evidence="1" type="ORF">JY572_33465</name>
</gene>
<reference evidence="1 2" key="1">
    <citation type="submission" date="2021-02" db="EMBL/GenBank/DDBJ databases">
        <title>De Novo genome assembly of isolated myxobacteria.</title>
        <authorList>
            <person name="Stevens D.C."/>
        </authorList>
    </citation>
    <scope>NUCLEOTIDE SEQUENCE [LARGE SCALE GENOMIC DNA]</scope>
    <source>
        <strain evidence="1 2">SCHIC003</strain>
    </source>
</reference>
<organism evidence="1 2">
    <name type="scientific">Myxococcus landrumensis</name>
    <dbReference type="NCBI Taxonomy" id="2813577"/>
    <lineage>
        <taxon>Bacteria</taxon>
        <taxon>Pseudomonadati</taxon>
        <taxon>Myxococcota</taxon>
        <taxon>Myxococcia</taxon>
        <taxon>Myxococcales</taxon>
        <taxon>Cystobacterineae</taxon>
        <taxon>Myxococcaceae</taxon>
        <taxon>Myxococcus</taxon>
    </lineage>
</organism>
<dbReference type="PANTHER" id="PTHR31984">
    <property type="entry name" value="TRANSPORTER, PUTATIVE (DUF179)-RELATED"/>
    <property type="match status" value="1"/>
</dbReference>
<sequence length="191" mass="21011">MRRLSPRYSVWLLLLTGLAALVLFPRLIDTLKAQEHPSLEPKAGRVLVARPSGVSDTFHETVVLLLEAGEGQRTWGLVLNRVRAPDEQPLPQGVDRWGGPVHPAHRITLTPRPHPPEGARRLLSGLSWYETDQTTQPPADSSLAFAGVSAWGPGQLEQELALGAWWVVEVRAEEVFTPPGNLWAALAARHL</sequence>
<dbReference type="RefSeq" id="WP_206714912.1">
    <property type="nucleotide sequence ID" value="NZ_CP071091.1"/>
</dbReference>
<evidence type="ECO:0000313" key="2">
    <source>
        <dbReference type="Proteomes" id="UP000663090"/>
    </source>
</evidence>
<evidence type="ECO:0000313" key="1">
    <source>
        <dbReference type="EMBL" id="QSQ13208.1"/>
    </source>
</evidence>
<dbReference type="Proteomes" id="UP000663090">
    <property type="component" value="Chromosome"/>
</dbReference>
<name>A0ABX7NA45_9BACT</name>
<keyword evidence="2" id="KW-1185">Reference proteome</keyword>
<dbReference type="SUPFAM" id="SSF143456">
    <property type="entry name" value="VC0467-like"/>
    <property type="match status" value="1"/>
</dbReference>
<dbReference type="Pfam" id="PF02622">
    <property type="entry name" value="DUF179"/>
    <property type="match status" value="1"/>
</dbReference>
<dbReference type="InterPro" id="IPR003774">
    <property type="entry name" value="AlgH-like"/>
</dbReference>
<dbReference type="EMBL" id="CP071091">
    <property type="protein sequence ID" value="QSQ13208.1"/>
    <property type="molecule type" value="Genomic_DNA"/>
</dbReference>
<dbReference type="PANTHER" id="PTHR31984:SF17">
    <property type="entry name" value="TRANSCRIPTIONAL REGULATOR"/>
    <property type="match status" value="1"/>
</dbReference>
<accession>A0ABX7NA45</accession>